<dbReference type="PANTHER" id="PTHR30118">
    <property type="entry name" value="HTH-TYPE TRANSCRIPTIONAL REGULATOR LEUO-RELATED"/>
    <property type="match status" value="1"/>
</dbReference>
<dbReference type="Gene3D" id="3.40.190.10">
    <property type="entry name" value="Periplasmic binding protein-like II"/>
    <property type="match status" value="2"/>
</dbReference>
<dbReference type="GO" id="GO:0003700">
    <property type="term" value="F:DNA-binding transcription factor activity"/>
    <property type="evidence" value="ECO:0007669"/>
    <property type="project" value="InterPro"/>
</dbReference>
<dbReference type="Gene3D" id="1.10.10.10">
    <property type="entry name" value="Winged helix-like DNA-binding domain superfamily/Winged helix DNA-binding domain"/>
    <property type="match status" value="1"/>
</dbReference>
<dbReference type="AlphaFoldDB" id="A0A7T5UHA7"/>
<evidence type="ECO:0000256" key="1">
    <source>
        <dbReference type="ARBA" id="ARBA00009437"/>
    </source>
</evidence>
<proteinExistence type="inferred from homology"/>
<dbReference type="InterPro" id="IPR005119">
    <property type="entry name" value="LysR_subst-bd"/>
</dbReference>
<keyword evidence="4" id="KW-0804">Transcription</keyword>
<feature type="domain" description="HTH lysR-type" evidence="5">
    <location>
        <begin position="8"/>
        <end position="65"/>
    </location>
</feature>
<dbReference type="InterPro" id="IPR036388">
    <property type="entry name" value="WH-like_DNA-bd_sf"/>
</dbReference>
<name>A0A7T5UHA7_9BACT</name>
<evidence type="ECO:0000313" key="6">
    <source>
        <dbReference type="EMBL" id="QQG36766.1"/>
    </source>
</evidence>
<accession>A0A7T5UHA7</accession>
<protein>
    <submittedName>
        <fullName evidence="6">LysR family transcriptional regulator</fullName>
    </submittedName>
</protein>
<dbReference type="GO" id="GO:0003677">
    <property type="term" value="F:DNA binding"/>
    <property type="evidence" value="ECO:0007669"/>
    <property type="project" value="UniProtKB-KW"/>
</dbReference>
<dbReference type="EMBL" id="CP066681">
    <property type="protein sequence ID" value="QQG36766.1"/>
    <property type="molecule type" value="Genomic_DNA"/>
</dbReference>
<dbReference type="InterPro" id="IPR050389">
    <property type="entry name" value="LysR-type_TF"/>
</dbReference>
<evidence type="ECO:0000256" key="4">
    <source>
        <dbReference type="ARBA" id="ARBA00023163"/>
    </source>
</evidence>
<reference evidence="6 7" key="1">
    <citation type="submission" date="2020-07" db="EMBL/GenBank/DDBJ databases">
        <title>Huge and variable diversity of episymbiotic CPR bacteria and DPANN archaea in groundwater ecosystems.</title>
        <authorList>
            <person name="He C.Y."/>
            <person name="Keren R."/>
            <person name="Whittaker M."/>
            <person name="Farag I.F."/>
            <person name="Doudna J."/>
            <person name="Cate J.H.D."/>
            <person name="Banfield J.F."/>
        </authorList>
    </citation>
    <scope>NUCLEOTIDE SEQUENCE [LARGE SCALE GENOMIC DNA]</scope>
    <source>
        <strain evidence="6">NC_groundwater_70_Ag_B-0.1um_54_66</strain>
    </source>
</reference>
<dbReference type="SUPFAM" id="SSF46785">
    <property type="entry name" value="Winged helix' DNA-binding domain"/>
    <property type="match status" value="1"/>
</dbReference>
<dbReference type="PANTHER" id="PTHR30118:SF15">
    <property type="entry name" value="TRANSCRIPTIONAL REGULATORY PROTEIN"/>
    <property type="match status" value="1"/>
</dbReference>
<evidence type="ECO:0000259" key="5">
    <source>
        <dbReference type="PROSITE" id="PS50931"/>
    </source>
</evidence>
<gene>
    <name evidence="6" type="ORF">HYS17_03050</name>
</gene>
<evidence type="ECO:0000256" key="3">
    <source>
        <dbReference type="ARBA" id="ARBA00023125"/>
    </source>
</evidence>
<evidence type="ECO:0000256" key="2">
    <source>
        <dbReference type="ARBA" id="ARBA00023015"/>
    </source>
</evidence>
<dbReference type="InterPro" id="IPR036390">
    <property type="entry name" value="WH_DNA-bd_sf"/>
</dbReference>
<dbReference type="SUPFAM" id="SSF53850">
    <property type="entry name" value="Periplasmic binding protein-like II"/>
    <property type="match status" value="1"/>
</dbReference>
<dbReference type="PROSITE" id="PS50931">
    <property type="entry name" value="HTH_LYSR"/>
    <property type="match status" value="1"/>
</dbReference>
<sequence>MRESVRHISLNMLVVLEALCVHGSTVMVARQLSITQPAVSQCLKRLREIADDPLFIRTPKGLKPTPKCLAIRAQAAAALDICENIVTNKAVSFDPATAERRFSVSIPEQKTPYLFSVLGILLEKQYPRIRADIVRLSEDEGMSALSAGALDLFVGFSGKRDDEKYRSEKITSFECKVICSKMCSLYPNGTLTRSQYLTRPHVKVAQGLDVTLLDNALTSLGLIQKTLLLVPDKESAYELVRQKDCLFIIDRQTAQMLCRQHDDLKILQEKFSLPSIDIYQVWDARCDADPANIWLRSYIKKKCAPS</sequence>
<keyword evidence="2" id="KW-0805">Transcription regulation</keyword>
<evidence type="ECO:0000313" key="7">
    <source>
        <dbReference type="Proteomes" id="UP000595362"/>
    </source>
</evidence>
<dbReference type="Pfam" id="PF03466">
    <property type="entry name" value="LysR_substrate"/>
    <property type="match status" value="1"/>
</dbReference>
<keyword evidence="3" id="KW-0238">DNA-binding</keyword>
<dbReference type="Pfam" id="PF00126">
    <property type="entry name" value="HTH_1"/>
    <property type="match status" value="1"/>
</dbReference>
<dbReference type="Proteomes" id="UP000595362">
    <property type="component" value="Chromosome"/>
</dbReference>
<comment type="similarity">
    <text evidence="1">Belongs to the LysR transcriptional regulatory family.</text>
</comment>
<organism evidence="6 7">
    <name type="scientific">Micavibrio aeruginosavorus</name>
    <dbReference type="NCBI Taxonomy" id="349221"/>
    <lineage>
        <taxon>Bacteria</taxon>
        <taxon>Pseudomonadati</taxon>
        <taxon>Bdellovibrionota</taxon>
        <taxon>Bdellovibrionia</taxon>
        <taxon>Bdellovibrionales</taxon>
        <taxon>Pseudobdellovibrionaceae</taxon>
        <taxon>Micavibrio</taxon>
    </lineage>
</organism>
<dbReference type="InterPro" id="IPR000847">
    <property type="entry name" value="LysR_HTH_N"/>
</dbReference>